<proteinExistence type="predicted"/>
<evidence type="ECO:0000313" key="2">
    <source>
        <dbReference type="EMBL" id="QQP36238.1"/>
    </source>
</evidence>
<reference evidence="3" key="1">
    <citation type="submission" date="2021-01" db="EMBL/GenBank/DDBJ databases">
        <title>Caligus Genome Assembly.</title>
        <authorList>
            <person name="Gallardo-Escarate C."/>
        </authorList>
    </citation>
    <scope>NUCLEOTIDE SEQUENCE [LARGE SCALE GENOMIC DNA]</scope>
</reference>
<accession>A0A7T8GR05</accession>
<dbReference type="InterPro" id="IPR000719">
    <property type="entry name" value="Prot_kinase_dom"/>
</dbReference>
<dbReference type="SUPFAM" id="SSF56112">
    <property type="entry name" value="Protein kinase-like (PK-like)"/>
    <property type="match status" value="1"/>
</dbReference>
<dbReference type="OrthoDB" id="339325at2759"/>
<dbReference type="InterPro" id="IPR001245">
    <property type="entry name" value="Ser-Thr/Tyr_kinase_cat_dom"/>
</dbReference>
<dbReference type="GO" id="GO:0004672">
    <property type="term" value="F:protein kinase activity"/>
    <property type="evidence" value="ECO:0007669"/>
    <property type="project" value="InterPro"/>
</dbReference>
<keyword evidence="2" id="KW-0808">Transferase</keyword>
<evidence type="ECO:0000313" key="3">
    <source>
        <dbReference type="Proteomes" id="UP000595437"/>
    </source>
</evidence>
<dbReference type="PROSITE" id="PS50011">
    <property type="entry name" value="PROTEIN_KINASE_DOM"/>
    <property type="match status" value="1"/>
</dbReference>
<keyword evidence="3" id="KW-1185">Reference proteome</keyword>
<keyword evidence="2" id="KW-0418">Kinase</keyword>
<name>A0A7T8GR05_CALRO</name>
<protein>
    <submittedName>
        <fullName evidence="2">Mitogen-activated protein kinase kinase kinase</fullName>
    </submittedName>
</protein>
<dbReference type="AlphaFoldDB" id="A0A7T8GR05"/>
<dbReference type="Gene3D" id="1.10.510.10">
    <property type="entry name" value="Transferase(Phosphotransferase) domain 1"/>
    <property type="match status" value="1"/>
</dbReference>
<dbReference type="GO" id="GO:0005524">
    <property type="term" value="F:ATP binding"/>
    <property type="evidence" value="ECO:0007669"/>
    <property type="project" value="InterPro"/>
</dbReference>
<dbReference type="InterPro" id="IPR011009">
    <property type="entry name" value="Kinase-like_dom_sf"/>
</dbReference>
<dbReference type="EMBL" id="CP045904">
    <property type="protein sequence ID" value="QQP36238.1"/>
    <property type="molecule type" value="Genomic_DNA"/>
</dbReference>
<organism evidence="2 3">
    <name type="scientific">Caligus rogercresseyi</name>
    <name type="common">Sea louse</name>
    <dbReference type="NCBI Taxonomy" id="217165"/>
    <lineage>
        <taxon>Eukaryota</taxon>
        <taxon>Metazoa</taxon>
        <taxon>Ecdysozoa</taxon>
        <taxon>Arthropoda</taxon>
        <taxon>Crustacea</taxon>
        <taxon>Multicrustacea</taxon>
        <taxon>Hexanauplia</taxon>
        <taxon>Copepoda</taxon>
        <taxon>Siphonostomatoida</taxon>
        <taxon>Caligidae</taxon>
        <taxon>Caligus</taxon>
    </lineage>
</organism>
<evidence type="ECO:0000259" key="1">
    <source>
        <dbReference type="PROSITE" id="PS50011"/>
    </source>
</evidence>
<gene>
    <name evidence="2" type="ORF">FKW44_021278</name>
</gene>
<dbReference type="Proteomes" id="UP000595437">
    <property type="component" value="Chromosome 15"/>
</dbReference>
<sequence length="82" mass="9123">MYELRGHSGLDGPEVIRNEPCSEKVDIWSFGVCLWELLTCEVPTRTWTAQPSFGGWAATPFSFPFLRPALRLQASGKAVLVP</sequence>
<feature type="domain" description="Protein kinase" evidence="1">
    <location>
        <begin position="1"/>
        <end position="82"/>
    </location>
</feature>
<dbReference type="Pfam" id="PF07714">
    <property type="entry name" value="PK_Tyr_Ser-Thr"/>
    <property type="match status" value="1"/>
</dbReference>